<feature type="transmembrane region" description="Helical" evidence="17">
    <location>
        <begin position="28"/>
        <end position="52"/>
    </location>
</feature>
<evidence type="ECO:0000256" key="6">
    <source>
        <dbReference type="ARBA" id="ARBA00022692"/>
    </source>
</evidence>
<keyword evidence="8" id="KW-0999">Mitochondrion inner membrane</keyword>
<keyword evidence="5 17" id="KW-0679">Respiratory chain</keyword>
<dbReference type="InterPro" id="IPR048259">
    <property type="entry name" value="Cytochrome_b_N_euk/bac"/>
</dbReference>
<evidence type="ECO:0000313" key="20">
    <source>
        <dbReference type="EMBL" id="QCG70032.1"/>
    </source>
</evidence>
<dbReference type="GO" id="GO:0016491">
    <property type="term" value="F:oxidoreductase activity"/>
    <property type="evidence" value="ECO:0007669"/>
    <property type="project" value="UniProtKB-UniRule"/>
</dbReference>
<protein>
    <recommendedName>
        <fullName evidence="2 17">Cytochrome b</fullName>
    </recommendedName>
</protein>
<dbReference type="SUPFAM" id="SSF81648">
    <property type="entry name" value="a domain/subunit of cytochrome bc1 complex (Ubiquinol-cytochrome c reductase)"/>
    <property type="match status" value="1"/>
</dbReference>
<evidence type="ECO:0000256" key="17">
    <source>
        <dbReference type="RuleBase" id="RU362117"/>
    </source>
</evidence>
<feature type="transmembrane region" description="Helical" evidence="17">
    <location>
        <begin position="85"/>
        <end position="105"/>
    </location>
</feature>
<evidence type="ECO:0000256" key="3">
    <source>
        <dbReference type="ARBA" id="ARBA00022448"/>
    </source>
</evidence>
<dbReference type="InterPro" id="IPR005798">
    <property type="entry name" value="Cyt_b/b6_C"/>
</dbReference>
<dbReference type="InterPro" id="IPR027387">
    <property type="entry name" value="Cytb/b6-like_sf"/>
</dbReference>
<feature type="transmembrane region" description="Helical" evidence="17">
    <location>
        <begin position="230"/>
        <end position="247"/>
    </location>
</feature>
<evidence type="ECO:0000256" key="13">
    <source>
        <dbReference type="ARBA" id="ARBA00023136"/>
    </source>
</evidence>
<dbReference type="CDD" id="cd00290">
    <property type="entry name" value="cytochrome_b_C"/>
    <property type="match status" value="1"/>
</dbReference>
<proteinExistence type="inferred from homology"/>
<dbReference type="Pfam" id="PF00032">
    <property type="entry name" value="Cytochrom_B_C"/>
    <property type="match status" value="1"/>
</dbReference>
<dbReference type="FunFam" id="1.20.810.10:FF:000002">
    <property type="entry name" value="Cytochrome b"/>
    <property type="match status" value="1"/>
</dbReference>
<dbReference type="GO" id="GO:0006122">
    <property type="term" value="P:mitochondrial electron transport, ubiquinol to cytochrome c"/>
    <property type="evidence" value="ECO:0007669"/>
    <property type="project" value="TreeGrafter"/>
</dbReference>
<keyword evidence="3 17" id="KW-0813">Transport</keyword>
<feature type="transmembrane region" description="Helical" evidence="17">
    <location>
        <begin position="289"/>
        <end position="308"/>
    </location>
</feature>
<keyword evidence="10 17" id="KW-1133">Transmembrane helix</keyword>
<keyword evidence="11 16" id="KW-0408">Iron</keyword>
<feature type="binding site" description="axial binding residue" evidence="16">
    <location>
        <position position="183"/>
    </location>
    <ligand>
        <name>heme b</name>
        <dbReference type="ChEBI" id="CHEBI:60344"/>
        <label>b562</label>
    </ligand>
    <ligandPart>
        <name>Fe</name>
        <dbReference type="ChEBI" id="CHEBI:18248"/>
    </ligandPart>
</feature>
<dbReference type="InterPro" id="IPR016174">
    <property type="entry name" value="Di-haem_cyt_TM"/>
</dbReference>
<dbReference type="GO" id="GO:0008121">
    <property type="term" value="F:quinol-cytochrome-c reductase activity"/>
    <property type="evidence" value="ECO:0007669"/>
    <property type="project" value="InterPro"/>
</dbReference>
<feature type="domain" description="Cytochrome b/b6 N-terminal region profile" evidence="18">
    <location>
        <begin position="1"/>
        <end position="210"/>
    </location>
</feature>
<evidence type="ECO:0000256" key="1">
    <source>
        <dbReference type="ARBA" id="ARBA00004448"/>
    </source>
</evidence>
<keyword evidence="6 17" id="KW-0812">Transmembrane</keyword>
<dbReference type="EMBL" id="MH745717">
    <property type="protein sequence ID" value="QCG70032.1"/>
    <property type="molecule type" value="Genomic_DNA"/>
</dbReference>
<dbReference type="PROSITE" id="PS51002">
    <property type="entry name" value="CYTB_NTER"/>
    <property type="match status" value="1"/>
</dbReference>
<keyword evidence="9 17" id="KW-0249">Electron transport</keyword>
<dbReference type="Gene3D" id="1.20.810.10">
    <property type="entry name" value="Cytochrome Bc1 Complex, Chain C"/>
    <property type="match status" value="1"/>
</dbReference>
<feature type="binding site" evidence="15">
    <location>
        <position position="202"/>
    </location>
    <ligand>
        <name>a ubiquinone</name>
        <dbReference type="ChEBI" id="CHEBI:16389"/>
    </ligand>
</feature>
<evidence type="ECO:0000256" key="4">
    <source>
        <dbReference type="ARBA" id="ARBA00022617"/>
    </source>
</evidence>
<evidence type="ECO:0000256" key="10">
    <source>
        <dbReference type="ARBA" id="ARBA00022989"/>
    </source>
</evidence>
<comment type="similarity">
    <text evidence="14 17">Belongs to the cytochrome b family.</text>
</comment>
<evidence type="ECO:0000256" key="15">
    <source>
        <dbReference type="PIRSR" id="PIRSR038885-1"/>
    </source>
</evidence>
<evidence type="ECO:0000259" key="19">
    <source>
        <dbReference type="PROSITE" id="PS51003"/>
    </source>
</evidence>
<comment type="subcellular location">
    <subcellularLocation>
        <location evidence="1">Mitochondrion inner membrane</location>
        <topology evidence="1">Multi-pass membrane protein</topology>
    </subcellularLocation>
</comment>
<gene>
    <name evidence="20" type="primary">cob</name>
</gene>
<dbReference type="GO" id="GO:0045275">
    <property type="term" value="C:respiratory chain complex III"/>
    <property type="evidence" value="ECO:0007669"/>
    <property type="project" value="InterPro"/>
</dbReference>
<evidence type="ECO:0000256" key="11">
    <source>
        <dbReference type="ARBA" id="ARBA00023004"/>
    </source>
</evidence>
<sequence length="383" mass="43496">MRIFKTHVLLRLINSYIVDSPQPANISYLWNFGSLLGTCLVLQILTGIFLAMHYQPHVDFAFNSVEHIMRDVNSGWAVRYTHANVASFFFIFVYLHIARGLYYGSYKSPRILVWTIGVIIFILMIGTAFLGYVLPYGQMSLWGATVITNLLSAVPVFGPDLVELIWGGFSVSNATLNRFFSLHYLLPFLLAALAIGHLLALHTHGSNNPNGVGSNSDRYAMHPYFTFKDLVTLFFFFLVLSIIVFYYPNLLGHSDNYIPANPMQTPASIVPEWYLLPFYAILRSIPNKLLGVIAMFGSLLILLILPYVDLSRIRGNQFRPAMKLFFWFFVVNFVVLMWIGSQHPNSPYVEIGQVATTFYFVWFLLIVPILGLSENSLMDIATK</sequence>
<feature type="transmembrane region" description="Helical" evidence="17">
    <location>
        <begin position="182"/>
        <end position="201"/>
    </location>
</feature>
<dbReference type="Pfam" id="PF00033">
    <property type="entry name" value="Cytochrome_B"/>
    <property type="match status" value="1"/>
</dbReference>
<dbReference type="CDD" id="cd00284">
    <property type="entry name" value="Cytochrome_b_N"/>
    <property type="match status" value="1"/>
</dbReference>
<keyword evidence="13 17" id="KW-0472">Membrane</keyword>
<feature type="transmembrane region" description="Helical" evidence="17">
    <location>
        <begin position="320"/>
        <end position="339"/>
    </location>
</feature>
<evidence type="ECO:0000256" key="7">
    <source>
        <dbReference type="ARBA" id="ARBA00022723"/>
    </source>
</evidence>
<geneLocation type="mitochondrion" evidence="20"/>
<feature type="transmembrane region" description="Helical" evidence="17">
    <location>
        <begin position="351"/>
        <end position="373"/>
    </location>
</feature>
<reference evidence="20" key="1">
    <citation type="journal article" name="Sci. Rep.">
        <title>The complete mitochondrial genome of medicinal fungus Taiwanofungus camphoratus reveals gene rearrangements and intron dynamics of Polyporales.</title>
        <authorList>
            <person name="Wang X."/>
            <person name="Jia L."/>
            <person name="Wang M."/>
            <person name="Yang H."/>
            <person name="Chen M."/>
            <person name="Li X."/>
            <person name="Liu H."/>
            <person name="Li Q."/>
            <person name="Liu N."/>
        </authorList>
    </citation>
    <scope>NUCLEOTIDE SEQUENCE</scope>
</reference>
<evidence type="ECO:0000256" key="12">
    <source>
        <dbReference type="ARBA" id="ARBA00023128"/>
    </source>
</evidence>
<dbReference type="InterPro" id="IPR048260">
    <property type="entry name" value="Cytochrome_b_C_euk/bac"/>
</dbReference>
<dbReference type="SUPFAM" id="SSF81342">
    <property type="entry name" value="Transmembrane di-heme cytochromes"/>
    <property type="match status" value="1"/>
</dbReference>
<dbReference type="PANTHER" id="PTHR19271">
    <property type="entry name" value="CYTOCHROME B"/>
    <property type="match status" value="1"/>
</dbReference>
<dbReference type="PANTHER" id="PTHR19271:SF16">
    <property type="entry name" value="CYTOCHROME B"/>
    <property type="match status" value="1"/>
</dbReference>
<dbReference type="GO" id="GO:0005743">
    <property type="term" value="C:mitochondrial inner membrane"/>
    <property type="evidence" value="ECO:0007669"/>
    <property type="project" value="UniProtKB-SubCell"/>
</dbReference>
<evidence type="ECO:0000256" key="9">
    <source>
        <dbReference type="ARBA" id="ARBA00022982"/>
    </source>
</evidence>
<feature type="transmembrane region" description="Helical" evidence="17">
    <location>
        <begin position="111"/>
        <end position="134"/>
    </location>
</feature>
<dbReference type="PIRSF" id="PIRSF038885">
    <property type="entry name" value="COB"/>
    <property type="match status" value="1"/>
</dbReference>
<organism evidence="20">
    <name type="scientific">Taiwanofungus camphoratus</name>
    <name type="common">Poroid brown-rot fungus</name>
    <name type="synonym">Antrodia camphorata</name>
    <dbReference type="NCBI Taxonomy" id="2696576"/>
    <lineage>
        <taxon>Eukaryota</taxon>
        <taxon>Fungi</taxon>
        <taxon>Dikarya</taxon>
        <taxon>Basidiomycota</taxon>
        <taxon>Agaricomycotina</taxon>
        <taxon>Agaricomycetes</taxon>
        <taxon>Polyporales</taxon>
        <taxon>Taiwanofungaceae</taxon>
        <taxon>Taiwanofungus</taxon>
    </lineage>
</organism>
<dbReference type="RefSeq" id="YP_009652989.1">
    <property type="nucleotide sequence ID" value="NC_042771.1"/>
</dbReference>
<comment type="function">
    <text evidence="17">Component of the ubiquinol-cytochrome c reductase complex (complex III or cytochrome b-c1 complex) that is part of the mitochondrial respiratory chain. The b-c1 complex mediates electron transfer from ubiquinol to cytochrome c. Contributes to the generation of a proton gradient across the mitochondrial membrane that is then used for ATP synthesis.</text>
</comment>
<evidence type="ECO:0000256" key="8">
    <source>
        <dbReference type="ARBA" id="ARBA00022792"/>
    </source>
</evidence>
<evidence type="ECO:0000256" key="16">
    <source>
        <dbReference type="PIRSR" id="PIRSR038885-2"/>
    </source>
</evidence>
<dbReference type="InterPro" id="IPR005797">
    <property type="entry name" value="Cyt_b/b6_N"/>
</dbReference>
<dbReference type="GO" id="GO:0046872">
    <property type="term" value="F:metal ion binding"/>
    <property type="evidence" value="ECO:0007669"/>
    <property type="project" value="UniProtKB-UniRule"/>
</dbReference>
<feature type="binding site" description="axial binding residue" evidence="16">
    <location>
        <position position="96"/>
    </location>
    <ligand>
        <name>heme b</name>
        <dbReference type="ChEBI" id="CHEBI:60344"/>
        <label>b566</label>
    </ligand>
    <ligandPart>
        <name>Fe</name>
        <dbReference type="ChEBI" id="CHEBI:18248"/>
    </ligandPart>
</feature>
<comment type="cofactor">
    <cofactor evidence="16">
        <name>heme</name>
        <dbReference type="ChEBI" id="CHEBI:30413"/>
    </cofactor>
    <text evidence="16">Binds 2 heme groups non-covalently.</text>
</comment>
<feature type="binding site" description="axial binding residue" evidence="16">
    <location>
        <position position="82"/>
    </location>
    <ligand>
        <name>heme b</name>
        <dbReference type="ChEBI" id="CHEBI:60344"/>
        <label>b562</label>
    </ligand>
    <ligandPart>
        <name>Fe</name>
        <dbReference type="ChEBI" id="CHEBI:18248"/>
    </ligandPart>
</feature>
<comment type="cofactor">
    <cofactor evidence="17">
        <name>heme b</name>
        <dbReference type="ChEBI" id="CHEBI:60344"/>
    </cofactor>
    <text evidence="17">Binds 2 heme groups non-covalently.</text>
</comment>
<accession>A0A4D6SSN9</accession>
<evidence type="ECO:0000256" key="5">
    <source>
        <dbReference type="ARBA" id="ARBA00022660"/>
    </source>
</evidence>
<evidence type="ECO:0000256" key="2">
    <source>
        <dbReference type="ARBA" id="ARBA00013531"/>
    </source>
</evidence>
<keyword evidence="7 16" id="KW-0479">Metal-binding</keyword>
<dbReference type="AlphaFoldDB" id="A0A4D6SSN9"/>
<evidence type="ECO:0000256" key="14">
    <source>
        <dbReference type="ARBA" id="ARBA00061233"/>
    </source>
</evidence>
<keyword evidence="4 16" id="KW-0349">Heme</keyword>
<dbReference type="InterPro" id="IPR036150">
    <property type="entry name" value="Cyt_b/b6_C_sf"/>
</dbReference>
<name>A0A4D6SSN9_TAICA</name>
<keyword evidence="12 17" id="KW-0496">Mitochondrion</keyword>
<feature type="domain" description="Cytochrome b/b6 C-terminal region profile" evidence="19">
    <location>
        <begin position="211"/>
        <end position="381"/>
    </location>
</feature>
<dbReference type="GeneID" id="40499520"/>
<feature type="binding site" description="axial binding residue" evidence="16">
    <location>
        <position position="197"/>
    </location>
    <ligand>
        <name>heme b</name>
        <dbReference type="ChEBI" id="CHEBI:60344"/>
        <label>b566</label>
    </ligand>
    <ligandPart>
        <name>Fe</name>
        <dbReference type="ChEBI" id="CHEBI:18248"/>
    </ligandPart>
</feature>
<dbReference type="InterPro" id="IPR030689">
    <property type="entry name" value="Cytochrome_b"/>
</dbReference>
<dbReference type="PROSITE" id="PS51003">
    <property type="entry name" value="CYTB_CTER"/>
    <property type="match status" value="1"/>
</dbReference>
<evidence type="ECO:0000259" key="18">
    <source>
        <dbReference type="PROSITE" id="PS51002"/>
    </source>
</evidence>